<proteinExistence type="predicted"/>
<protein>
    <submittedName>
        <fullName evidence="1">Uncharacterized protein</fullName>
    </submittedName>
</protein>
<dbReference type="EMBL" id="FUYE01000009">
    <property type="protein sequence ID" value="SKA99573.1"/>
    <property type="molecule type" value="Genomic_DNA"/>
</dbReference>
<evidence type="ECO:0000313" key="2">
    <source>
        <dbReference type="Proteomes" id="UP000190774"/>
    </source>
</evidence>
<organism evidence="1 2">
    <name type="scientific">Prosthecobacter debontii</name>
    <dbReference type="NCBI Taxonomy" id="48467"/>
    <lineage>
        <taxon>Bacteria</taxon>
        <taxon>Pseudomonadati</taxon>
        <taxon>Verrucomicrobiota</taxon>
        <taxon>Verrucomicrobiia</taxon>
        <taxon>Verrucomicrobiales</taxon>
        <taxon>Verrucomicrobiaceae</taxon>
        <taxon>Prosthecobacter</taxon>
    </lineage>
</organism>
<name>A0A1T4YD16_9BACT</name>
<sequence>MADASGSKVVRTLRVRDTAWQTERATSSGLCIQPSTYPTILIIGLFGAPASGEIKSAARGRRIRLKPGLQTLAPNF</sequence>
<gene>
    <name evidence="1" type="ORF">SAMN02745166_02974</name>
</gene>
<reference evidence="2" key="1">
    <citation type="submission" date="2017-02" db="EMBL/GenBank/DDBJ databases">
        <authorList>
            <person name="Varghese N."/>
            <person name="Submissions S."/>
        </authorList>
    </citation>
    <scope>NUCLEOTIDE SEQUENCE [LARGE SCALE GENOMIC DNA]</scope>
    <source>
        <strain evidence="2">ATCC 700200</strain>
    </source>
</reference>
<evidence type="ECO:0000313" key="1">
    <source>
        <dbReference type="EMBL" id="SKA99573.1"/>
    </source>
</evidence>
<dbReference type="STRING" id="48467.SAMN02745166_02974"/>
<accession>A0A1T4YD16</accession>
<dbReference type="AlphaFoldDB" id="A0A1T4YD16"/>
<keyword evidence="2" id="KW-1185">Reference proteome</keyword>
<dbReference type="Proteomes" id="UP000190774">
    <property type="component" value="Unassembled WGS sequence"/>
</dbReference>